<reference evidence="2" key="1">
    <citation type="journal article" date="2023" name="G3 (Bethesda)">
        <title>Genome assembly and association tests identify interacting loci associated with vigor, precocity, and sex in interspecific pistachio rootstocks.</title>
        <authorList>
            <person name="Palmer W."/>
            <person name="Jacygrad E."/>
            <person name="Sagayaradj S."/>
            <person name="Cavanaugh K."/>
            <person name="Han R."/>
            <person name="Bertier L."/>
            <person name="Beede B."/>
            <person name="Kafkas S."/>
            <person name="Golino D."/>
            <person name="Preece J."/>
            <person name="Michelmore R."/>
        </authorList>
    </citation>
    <scope>NUCLEOTIDE SEQUENCE [LARGE SCALE GENOMIC DNA]</scope>
</reference>
<dbReference type="EMBL" id="CM047738">
    <property type="protein sequence ID" value="KAJ0045492.1"/>
    <property type="molecule type" value="Genomic_DNA"/>
</dbReference>
<organism evidence="1 2">
    <name type="scientific">Pistacia integerrima</name>
    <dbReference type="NCBI Taxonomy" id="434235"/>
    <lineage>
        <taxon>Eukaryota</taxon>
        <taxon>Viridiplantae</taxon>
        <taxon>Streptophyta</taxon>
        <taxon>Embryophyta</taxon>
        <taxon>Tracheophyta</taxon>
        <taxon>Spermatophyta</taxon>
        <taxon>Magnoliopsida</taxon>
        <taxon>eudicotyledons</taxon>
        <taxon>Gunneridae</taxon>
        <taxon>Pentapetalae</taxon>
        <taxon>rosids</taxon>
        <taxon>malvids</taxon>
        <taxon>Sapindales</taxon>
        <taxon>Anacardiaceae</taxon>
        <taxon>Pistacia</taxon>
    </lineage>
</organism>
<evidence type="ECO:0000313" key="2">
    <source>
        <dbReference type="Proteomes" id="UP001163603"/>
    </source>
</evidence>
<comment type="caution">
    <text evidence="1">The sequence shown here is derived from an EMBL/GenBank/DDBJ whole genome shotgun (WGS) entry which is preliminary data.</text>
</comment>
<name>A0ACC0Z5F0_9ROSI</name>
<protein>
    <submittedName>
        <fullName evidence="1">Uncharacterized protein</fullName>
    </submittedName>
</protein>
<sequence>MASSSISSSLRLFTTKSILTPKPRKNLSLFYKPLTFTNISLSPSLVCRSSASSSLQPLEQLPPKLQDIIKLFQSVQEPKAKYEQLLFYGKNLKPLDTQFKTRENKVEGCVSQVWVRAYFDEQKNVVFEADSDSVLTKGLAALLVQGLSHRPVEEIVKVSPDFVVLLGLQQSLTPSRNNGFLNMLKLMQKKALELFLEAEKAKGSVQGSNSGAEIESSGKDSILIDDNGKISNLEGTLESSVEMNEKLEELGSRGMRIREKLEKELRPVELEVEDISYQHAGHAGVKGSDGETHFNVKVVSEEFEGKSLVKRHRLIYGLLQDELQSGLHALSIVAKIPSEVEGR</sequence>
<proteinExistence type="predicted"/>
<gene>
    <name evidence="1" type="ORF">Pint_03710</name>
</gene>
<evidence type="ECO:0000313" key="1">
    <source>
        <dbReference type="EMBL" id="KAJ0045492.1"/>
    </source>
</evidence>
<dbReference type="Proteomes" id="UP001163603">
    <property type="component" value="Chromosome 3"/>
</dbReference>
<keyword evidence="2" id="KW-1185">Reference proteome</keyword>
<accession>A0ACC0Z5F0</accession>